<feature type="compositionally biased region" description="Basic residues" evidence="7">
    <location>
        <begin position="380"/>
        <end position="389"/>
    </location>
</feature>
<reference evidence="9" key="1">
    <citation type="submission" date="2020-02" db="EMBL/GenBank/DDBJ databases">
        <authorList>
            <person name="Scholz U."/>
            <person name="Mascher M."/>
            <person name="Fiebig A."/>
        </authorList>
    </citation>
    <scope>NUCLEOTIDE SEQUENCE</scope>
</reference>
<organism evidence="9 10">
    <name type="scientific">Spirodela intermedia</name>
    <name type="common">Intermediate duckweed</name>
    <dbReference type="NCBI Taxonomy" id="51605"/>
    <lineage>
        <taxon>Eukaryota</taxon>
        <taxon>Viridiplantae</taxon>
        <taxon>Streptophyta</taxon>
        <taxon>Embryophyta</taxon>
        <taxon>Tracheophyta</taxon>
        <taxon>Spermatophyta</taxon>
        <taxon>Magnoliopsida</taxon>
        <taxon>Liliopsida</taxon>
        <taxon>Araceae</taxon>
        <taxon>Lemnoideae</taxon>
        <taxon>Spirodela</taxon>
    </lineage>
</organism>
<evidence type="ECO:0000256" key="5">
    <source>
        <dbReference type="ARBA" id="ARBA00023098"/>
    </source>
</evidence>
<keyword evidence="5" id="KW-0443">Lipid metabolism</keyword>
<accession>A0A7I8L6V4</accession>
<evidence type="ECO:0000256" key="6">
    <source>
        <dbReference type="ARBA" id="ARBA00023136"/>
    </source>
</evidence>
<keyword evidence="2 8" id="KW-0812">Transmembrane</keyword>
<keyword evidence="6 8" id="KW-0472">Membrane</keyword>
<dbReference type="InterPro" id="IPR009617">
    <property type="entry name" value="Seipin"/>
</dbReference>
<keyword evidence="3" id="KW-0256">Endoplasmic reticulum</keyword>
<feature type="compositionally biased region" description="Acidic residues" evidence="7">
    <location>
        <begin position="415"/>
        <end position="424"/>
    </location>
</feature>
<feature type="region of interest" description="Disordered" evidence="7">
    <location>
        <begin position="371"/>
        <end position="434"/>
    </location>
</feature>
<evidence type="ECO:0000313" key="9">
    <source>
        <dbReference type="EMBL" id="CAA7405004.1"/>
    </source>
</evidence>
<keyword evidence="10" id="KW-1185">Reference proteome</keyword>
<evidence type="ECO:0000256" key="2">
    <source>
        <dbReference type="ARBA" id="ARBA00022692"/>
    </source>
</evidence>
<comment type="subcellular location">
    <subcellularLocation>
        <location evidence="1">Endoplasmic reticulum membrane</location>
        <topology evidence="1">Multi-pass membrane protein</topology>
    </subcellularLocation>
</comment>
<evidence type="ECO:0000256" key="1">
    <source>
        <dbReference type="ARBA" id="ARBA00004477"/>
    </source>
</evidence>
<dbReference type="CDD" id="cd23995">
    <property type="entry name" value="Seipin_BSCL2_like"/>
    <property type="match status" value="1"/>
</dbReference>
<feature type="compositionally biased region" description="Low complexity" evidence="7">
    <location>
        <begin position="425"/>
        <end position="434"/>
    </location>
</feature>
<dbReference type="EMBL" id="LR746274">
    <property type="protein sequence ID" value="CAA7405004.1"/>
    <property type="molecule type" value="Genomic_DNA"/>
</dbReference>
<dbReference type="Proteomes" id="UP000663760">
    <property type="component" value="Chromosome 11"/>
</dbReference>
<feature type="transmembrane region" description="Helical" evidence="8">
    <location>
        <begin position="317"/>
        <end position="337"/>
    </location>
</feature>
<name>A0A7I8L6V4_SPIIN</name>
<evidence type="ECO:0000256" key="3">
    <source>
        <dbReference type="ARBA" id="ARBA00022824"/>
    </source>
</evidence>
<dbReference type="OrthoDB" id="3990054at2759"/>
<dbReference type="GO" id="GO:0140042">
    <property type="term" value="P:lipid droplet formation"/>
    <property type="evidence" value="ECO:0007669"/>
    <property type="project" value="UniProtKB-ARBA"/>
</dbReference>
<dbReference type="GO" id="GO:0005789">
    <property type="term" value="C:endoplasmic reticulum membrane"/>
    <property type="evidence" value="ECO:0007669"/>
    <property type="project" value="UniProtKB-SubCell"/>
</dbReference>
<sequence length="434" mass="47626">MEPEMRRRSSAAPRGPLQHRRPLSSVAGELTPRHHIPPAIEDDGGGDTFAQLARPASWFLDLVAAMVNVVAVAMVSLSSTFSSLFAGSDGSARDPPQGSGRPPLRRLAFGMLGTVYVCLLLVAIFVLAVGIGVGLVSLWLEEPVMLSQPLHFDYTDAHPSGVVSLSYAPASGAAPKKRPIPLGHTFRVSLVLVLPESTFNLRLGVFQVAAEIISPDGDVLASSTQPCMLRFRSLPVRIMRTLLMGMPHVLGISCETQKIILGIVEYKEKNPRTEAIKVRLKPRSGTYDIPQLYSSEILLNSRLPWGKNLAYNWKWTFYVWVSLYVYIILLTALLCCCKPFIFPRRLSDQGSAPIVAEKDLRSYREDGELSDESSADVKRRADRLRRKGKVPIMPRRSPIPPECSSSNVGGCETFEVMEDDDPGESSESSVGPRG</sequence>
<keyword evidence="4 8" id="KW-1133">Transmembrane helix</keyword>
<evidence type="ECO:0000256" key="8">
    <source>
        <dbReference type="SAM" id="Phobius"/>
    </source>
</evidence>
<protein>
    <submittedName>
        <fullName evidence="9">Uncharacterized protein</fullName>
    </submittedName>
</protein>
<dbReference type="GO" id="GO:0006629">
    <property type="term" value="P:lipid metabolic process"/>
    <property type="evidence" value="ECO:0007669"/>
    <property type="project" value="UniProtKB-KW"/>
</dbReference>
<dbReference type="PANTHER" id="PTHR21212">
    <property type="entry name" value="BERNARDINELLI-SEIP CONGENITAL LIPODYSTROPHY 2 HOMOLOG BSCL2 PROTEIN"/>
    <property type="match status" value="1"/>
</dbReference>
<proteinExistence type="predicted"/>
<feature type="transmembrane region" description="Helical" evidence="8">
    <location>
        <begin position="107"/>
        <end position="140"/>
    </location>
</feature>
<dbReference type="AlphaFoldDB" id="A0A7I8L6V4"/>
<dbReference type="Pfam" id="PF06775">
    <property type="entry name" value="Seipin"/>
    <property type="match status" value="1"/>
</dbReference>
<dbReference type="PANTHER" id="PTHR21212:SF5">
    <property type="entry name" value="SEIPIN-1"/>
    <property type="match status" value="1"/>
</dbReference>
<feature type="region of interest" description="Disordered" evidence="7">
    <location>
        <begin position="1"/>
        <end position="43"/>
    </location>
</feature>
<gene>
    <name evidence="9" type="ORF">SI8410_11015682</name>
</gene>
<evidence type="ECO:0000313" key="10">
    <source>
        <dbReference type="Proteomes" id="UP000663760"/>
    </source>
</evidence>
<evidence type="ECO:0000256" key="7">
    <source>
        <dbReference type="SAM" id="MobiDB-lite"/>
    </source>
</evidence>
<evidence type="ECO:0000256" key="4">
    <source>
        <dbReference type="ARBA" id="ARBA00022989"/>
    </source>
</evidence>